<evidence type="ECO:0008006" key="3">
    <source>
        <dbReference type="Google" id="ProtNLM"/>
    </source>
</evidence>
<evidence type="ECO:0000313" key="1">
    <source>
        <dbReference type="EMBL" id="MBB3046166.1"/>
    </source>
</evidence>
<reference evidence="1 2" key="1">
    <citation type="submission" date="2020-08" db="EMBL/GenBank/DDBJ databases">
        <title>Genomic Encyclopedia of Type Strains, Phase III (KMG-III): the genomes of soil and plant-associated and newly described type strains.</title>
        <authorList>
            <person name="Whitman W."/>
        </authorList>
    </citation>
    <scope>NUCLEOTIDE SEQUENCE [LARGE SCALE GENOMIC DNA]</scope>
    <source>
        <strain evidence="1 2">CECT 8654</strain>
    </source>
</reference>
<comment type="caution">
    <text evidence="1">The sequence shown here is derived from an EMBL/GenBank/DDBJ whole genome shotgun (WGS) entry which is preliminary data.</text>
</comment>
<organism evidence="1 2">
    <name type="scientific">Litorivivens lipolytica</name>
    <dbReference type="NCBI Taxonomy" id="1524264"/>
    <lineage>
        <taxon>Bacteria</taxon>
        <taxon>Pseudomonadati</taxon>
        <taxon>Pseudomonadota</taxon>
        <taxon>Gammaproteobacteria</taxon>
        <taxon>Litorivivens</taxon>
    </lineage>
</organism>
<sequence length="98" mass="11062">MKFTLFARHTIRLIALLFVFAAPLHALPGLDRAPGLRLPDNRQHLRNDLSASPERAVEIAERRYQGRAVGARHIGDGVYRVRILQDNGKVKTVTVRPE</sequence>
<name>A0A7W4W2B2_9GAMM</name>
<protein>
    <recommendedName>
        <fullName evidence="3">Peptidase propeptide and YPEB domain-containing protein</fullName>
    </recommendedName>
</protein>
<keyword evidence="2" id="KW-1185">Reference proteome</keyword>
<dbReference type="AlphaFoldDB" id="A0A7W4W2B2"/>
<dbReference type="EMBL" id="JACHWY010000001">
    <property type="protein sequence ID" value="MBB3046166.1"/>
    <property type="molecule type" value="Genomic_DNA"/>
</dbReference>
<gene>
    <name evidence="1" type="ORF">FHR99_000402</name>
</gene>
<proteinExistence type="predicted"/>
<dbReference type="RefSeq" id="WP_183408865.1">
    <property type="nucleotide sequence ID" value="NZ_JACHWY010000001.1"/>
</dbReference>
<accession>A0A7W4W2B2</accession>
<dbReference type="Proteomes" id="UP000537130">
    <property type="component" value="Unassembled WGS sequence"/>
</dbReference>
<evidence type="ECO:0000313" key="2">
    <source>
        <dbReference type="Proteomes" id="UP000537130"/>
    </source>
</evidence>